<evidence type="ECO:0000313" key="3">
    <source>
        <dbReference type="Proteomes" id="UP000501812"/>
    </source>
</evidence>
<dbReference type="EMBL" id="CP051774">
    <property type="protein sequence ID" value="QJE97040.1"/>
    <property type="molecule type" value="Genomic_DNA"/>
</dbReference>
<evidence type="ECO:0000313" key="2">
    <source>
        <dbReference type="EMBL" id="QJE97040.1"/>
    </source>
</evidence>
<keyword evidence="1" id="KW-0732">Signal</keyword>
<gene>
    <name evidence="2" type="ORF">HHL09_15010</name>
</gene>
<accession>A0A858RLI3</accession>
<dbReference type="Proteomes" id="UP000501812">
    <property type="component" value="Chromosome"/>
</dbReference>
<dbReference type="RefSeq" id="WP_169455440.1">
    <property type="nucleotide sequence ID" value="NZ_CP051774.1"/>
</dbReference>
<feature type="chain" id="PRO_5032560506" evidence="1">
    <location>
        <begin position="23"/>
        <end position="200"/>
    </location>
</feature>
<protein>
    <submittedName>
        <fullName evidence="2">Uncharacterized protein</fullName>
    </submittedName>
</protein>
<reference evidence="2 3" key="1">
    <citation type="submission" date="2020-04" db="EMBL/GenBank/DDBJ databases">
        <title>Luteolibacter sp. G-1-1-1 isolated from soil.</title>
        <authorList>
            <person name="Dahal R.H."/>
        </authorList>
    </citation>
    <scope>NUCLEOTIDE SEQUENCE [LARGE SCALE GENOMIC DNA]</scope>
    <source>
        <strain evidence="2 3">G-1-1-1</strain>
    </source>
</reference>
<organism evidence="2 3">
    <name type="scientific">Luteolibacter luteus</name>
    <dbReference type="NCBI Taxonomy" id="2728835"/>
    <lineage>
        <taxon>Bacteria</taxon>
        <taxon>Pseudomonadati</taxon>
        <taxon>Verrucomicrobiota</taxon>
        <taxon>Verrucomicrobiia</taxon>
        <taxon>Verrucomicrobiales</taxon>
        <taxon>Verrucomicrobiaceae</taxon>
        <taxon>Luteolibacter</taxon>
    </lineage>
</organism>
<sequence>MRNFALFLTFAGSLFLPYAALADEEEAKEVGGIRALYAKISQAEPSKTDTIEFEIPDDPMSGTITRRSYEGGLSAIKLSYTAGDHGGSDQNFYYDGKGLFFILVQDSSWQFAEGSTDEKPKTKDTLTEIRYYIREGKVIQALKRSATSDDPAKLRLLLEKAENTEFKPKDEEDGYLLKRAEFLMSVAKKEEAVKYFSKEK</sequence>
<dbReference type="AlphaFoldDB" id="A0A858RLI3"/>
<proteinExistence type="predicted"/>
<name>A0A858RLI3_9BACT</name>
<dbReference type="KEGG" id="luo:HHL09_15010"/>
<feature type="signal peptide" evidence="1">
    <location>
        <begin position="1"/>
        <end position="22"/>
    </location>
</feature>
<evidence type="ECO:0000256" key="1">
    <source>
        <dbReference type="SAM" id="SignalP"/>
    </source>
</evidence>
<keyword evidence="3" id="KW-1185">Reference proteome</keyword>